<dbReference type="GO" id="GO:0060395">
    <property type="term" value="P:SMAD protein signal transduction"/>
    <property type="evidence" value="ECO:0007669"/>
    <property type="project" value="TreeGrafter"/>
</dbReference>
<dbReference type="GO" id="GO:0000981">
    <property type="term" value="F:DNA-binding transcription factor activity, RNA polymerase II-specific"/>
    <property type="evidence" value="ECO:0007669"/>
    <property type="project" value="TreeGrafter"/>
</dbReference>
<dbReference type="InterPro" id="IPR013790">
    <property type="entry name" value="Dwarfin"/>
</dbReference>
<accession>E4XBL2</accession>
<dbReference type="GO" id="GO:0000978">
    <property type="term" value="F:RNA polymerase II cis-regulatory region sequence-specific DNA binding"/>
    <property type="evidence" value="ECO:0007669"/>
    <property type="project" value="TreeGrafter"/>
</dbReference>
<evidence type="ECO:0000256" key="3">
    <source>
        <dbReference type="ARBA" id="ARBA00022723"/>
    </source>
</evidence>
<keyword evidence="3" id="KW-0479">Metal-binding</keyword>
<comment type="similarity">
    <text evidence="2">Belongs to the dwarfin/SMAD family.</text>
</comment>
<sequence length="670" mass="76474">MNGPVDFISDGHGQFSPSSTTSSVSRNSTLSQKYKGKGEGKSRKDAKPCHDEAQKIIDYLQKKYNYHHLPYGSSVDDGHQTILTKCKNLQKEILSVCRRIKRANRSSKSLLDVLNNEDESICLVIKRNQDGRIQVDGRKVWPHAFMFHLYALFIKGDNTREQCGNHSELRTKENLKNPCSYPFATEWANGENLLCINPFHYEEKLKIEVNSLVKRTPLSSKGPITRPLPSSSLRTEISENSLMIDSNCLEKLSLSKNLWEVPNRRERKFGNDELKNAKGIIKFEETVSKAHEKRNMHNTRSRSPRQGRRNQGGVTECELIKLSLQPVNSVNEVKSQLEDFSFMENAFNDVQVGDVGDVAGLQQIEDQLGLQSPSTAQNSAHANSEYSMVTHPIVLREAAEKPWCNVSVYECNNKIEVYSTAKTQLGVEYKVADANRYAKKEAMKGKNATQSDVFDLSSISNVNRSTDTWDLLEKLQRGLTLVYDREKRIVSCHNNCKNLKIYVLSYLMNVECGKHEQSLIQVGPGASRVVYDGYQLAKTIEGVNSTTQNDLQKWALISQYANYFTVFRISFQPWGPEYTKKRLTDCDLWLEIFMREYLDWINQIEHHYEYVVHDAAYDSPETTPQYEHIQNYGPVQSPDPSLQQVQSPMSKHPMSPYNMAMSPNNMPPLQ</sequence>
<dbReference type="SMART" id="SM00523">
    <property type="entry name" value="DWA"/>
    <property type="match status" value="1"/>
</dbReference>
<keyword evidence="7" id="KW-0539">Nucleus</keyword>
<dbReference type="SUPFAM" id="SSF56366">
    <property type="entry name" value="SMAD MH1 domain"/>
    <property type="match status" value="1"/>
</dbReference>
<dbReference type="InParanoid" id="E4XBL2"/>
<evidence type="ECO:0000313" key="11">
    <source>
        <dbReference type="EMBL" id="CBY38686.1"/>
    </source>
</evidence>
<evidence type="ECO:0000256" key="5">
    <source>
        <dbReference type="ARBA" id="ARBA00023015"/>
    </source>
</evidence>
<evidence type="ECO:0000313" key="12">
    <source>
        <dbReference type="EMBL" id="CBY41437.1"/>
    </source>
</evidence>
<feature type="compositionally biased region" description="Low complexity" evidence="8">
    <location>
        <begin position="16"/>
        <end position="31"/>
    </location>
</feature>
<evidence type="ECO:0000256" key="1">
    <source>
        <dbReference type="ARBA" id="ARBA00004123"/>
    </source>
</evidence>
<dbReference type="GO" id="GO:0009653">
    <property type="term" value="P:anatomical structure morphogenesis"/>
    <property type="evidence" value="ECO:0007669"/>
    <property type="project" value="TreeGrafter"/>
</dbReference>
<dbReference type="InterPro" id="IPR008984">
    <property type="entry name" value="SMAD_FHA_dom_sf"/>
</dbReference>
<dbReference type="Pfam" id="PF03166">
    <property type="entry name" value="MH2"/>
    <property type="match status" value="1"/>
</dbReference>
<feature type="compositionally biased region" description="Polar residues" evidence="8">
    <location>
        <begin position="638"/>
        <end position="649"/>
    </location>
</feature>
<dbReference type="Gene3D" id="2.60.200.10">
    <property type="match status" value="1"/>
</dbReference>
<dbReference type="InterPro" id="IPR003619">
    <property type="entry name" value="MAD_homology1_Dwarfin-type"/>
</dbReference>
<feature type="domain" description="MH2" evidence="9">
    <location>
        <begin position="403"/>
        <end position="619"/>
    </location>
</feature>
<dbReference type="PROSITE" id="PS51076">
    <property type="entry name" value="MH2"/>
    <property type="match status" value="1"/>
</dbReference>
<keyword evidence="5" id="KW-0805">Transcription regulation</keyword>
<keyword evidence="13" id="KW-1185">Reference proteome</keyword>
<feature type="region of interest" description="Disordered" evidence="8">
    <location>
        <begin position="1"/>
        <end position="48"/>
    </location>
</feature>
<dbReference type="InterPro" id="IPR017855">
    <property type="entry name" value="SMAD-like_dom_sf"/>
</dbReference>
<dbReference type="Gene3D" id="3.90.520.10">
    <property type="entry name" value="SMAD MH1 domain"/>
    <property type="match status" value="1"/>
</dbReference>
<dbReference type="GO" id="GO:0030509">
    <property type="term" value="P:BMP signaling pathway"/>
    <property type="evidence" value="ECO:0007669"/>
    <property type="project" value="TreeGrafter"/>
</dbReference>
<dbReference type="AlphaFoldDB" id="E4XBL2"/>
<reference evidence="10" key="1">
    <citation type="journal article" date="2010" name="Science">
        <title>Plasticity of animal genome architecture unmasked by rapid evolution of a pelagic tunicate.</title>
        <authorList>
            <person name="Denoeud F."/>
            <person name="Henriet S."/>
            <person name="Mungpakdee S."/>
            <person name="Aury J.M."/>
            <person name="Da Silva C."/>
            <person name="Brinkmann H."/>
            <person name="Mikhaleva J."/>
            <person name="Olsen L.C."/>
            <person name="Jubin C."/>
            <person name="Canestro C."/>
            <person name="Bouquet J.M."/>
            <person name="Danks G."/>
            <person name="Poulain J."/>
            <person name="Campsteijn C."/>
            <person name="Adamski M."/>
            <person name="Cross I."/>
            <person name="Yadetie F."/>
            <person name="Muffato M."/>
            <person name="Louis A."/>
            <person name="Butcher S."/>
            <person name="Tsagkogeorga G."/>
            <person name="Konrad A."/>
            <person name="Singh S."/>
            <person name="Jensen M.F."/>
            <person name="Cong E.H."/>
            <person name="Eikeseth-Otteraa H."/>
            <person name="Noel B."/>
            <person name="Anthouard V."/>
            <person name="Porcel B.M."/>
            <person name="Kachouri-Lafond R."/>
            <person name="Nishino A."/>
            <person name="Ugolini M."/>
            <person name="Chourrout P."/>
            <person name="Nishida H."/>
            <person name="Aasland R."/>
            <person name="Huzurbazar S."/>
            <person name="Westhof E."/>
            <person name="Delsuc F."/>
            <person name="Lehrach H."/>
            <person name="Reinhardt R."/>
            <person name="Weissenbach J."/>
            <person name="Roy S.W."/>
            <person name="Artiguenave F."/>
            <person name="Postlethwait J.H."/>
            <person name="Manak J.R."/>
            <person name="Thompson E.M."/>
            <person name="Jaillon O."/>
            <person name="Du Pasquier L."/>
            <person name="Boudinot P."/>
            <person name="Liberles D.A."/>
            <person name="Volff J.N."/>
            <person name="Philippe H."/>
            <person name="Lenhard B."/>
            <person name="Roest Crollius H."/>
            <person name="Wincker P."/>
            <person name="Chourrout D."/>
        </authorList>
    </citation>
    <scope>NUCLEOTIDE SEQUENCE [LARGE SCALE GENOMIC DNA]</scope>
</reference>
<feature type="region of interest" description="Disordered" evidence="8">
    <location>
        <begin position="291"/>
        <end position="312"/>
    </location>
</feature>
<keyword evidence="4" id="KW-0862">Zinc</keyword>
<dbReference type="Proteomes" id="UP000011014">
    <property type="component" value="Unassembled WGS sequence"/>
</dbReference>
<protein>
    <recommendedName>
        <fullName evidence="9">MH2 domain-containing protein</fullName>
    </recommendedName>
</protein>
<dbReference type="EMBL" id="FN656442">
    <property type="protein sequence ID" value="CBY41437.1"/>
    <property type="molecule type" value="Genomic_DNA"/>
</dbReference>
<dbReference type="GO" id="GO:0071144">
    <property type="term" value="C:heteromeric SMAD protein complex"/>
    <property type="evidence" value="ECO:0007669"/>
    <property type="project" value="TreeGrafter"/>
</dbReference>
<dbReference type="EMBL" id="FN653034">
    <property type="protein sequence ID" value="CBY08987.1"/>
    <property type="molecule type" value="Genomic_DNA"/>
</dbReference>
<organism evidence="10">
    <name type="scientific">Oikopleura dioica</name>
    <name type="common">Tunicate</name>
    <dbReference type="NCBI Taxonomy" id="34765"/>
    <lineage>
        <taxon>Eukaryota</taxon>
        <taxon>Metazoa</taxon>
        <taxon>Chordata</taxon>
        <taxon>Tunicata</taxon>
        <taxon>Appendicularia</taxon>
        <taxon>Copelata</taxon>
        <taxon>Oikopleuridae</taxon>
        <taxon>Oikopleura</taxon>
    </lineage>
</organism>
<dbReference type="EMBL" id="FN655296">
    <property type="protein sequence ID" value="CBY38686.1"/>
    <property type="molecule type" value="Genomic_DNA"/>
</dbReference>
<dbReference type="InterPro" id="IPR036578">
    <property type="entry name" value="SMAD_MH1_sf"/>
</dbReference>
<feature type="region of interest" description="Disordered" evidence="8">
    <location>
        <begin position="634"/>
        <end position="670"/>
    </location>
</feature>
<gene>
    <name evidence="10" type="ORF">GSOID_T00006515001</name>
    <name evidence="11" type="ORF">GSOID_T00019202001</name>
    <name evidence="12" type="ORF">GSOID_T00023512001</name>
</gene>
<evidence type="ECO:0000256" key="7">
    <source>
        <dbReference type="ARBA" id="ARBA00023242"/>
    </source>
</evidence>
<comment type="subcellular location">
    <subcellularLocation>
        <location evidence="1">Nucleus</location>
    </subcellularLocation>
</comment>
<feature type="compositionally biased region" description="Basic residues" evidence="8">
    <location>
        <begin position="296"/>
        <end position="308"/>
    </location>
</feature>
<evidence type="ECO:0000256" key="6">
    <source>
        <dbReference type="ARBA" id="ARBA00023163"/>
    </source>
</evidence>
<evidence type="ECO:0000256" key="4">
    <source>
        <dbReference type="ARBA" id="ARBA00022833"/>
    </source>
</evidence>
<evidence type="ECO:0000256" key="8">
    <source>
        <dbReference type="SAM" id="MobiDB-lite"/>
    </source>
</evidence>
<feature type="compositionally biased region" description="Basic and acidic residues" evidence="8">
    <location>
        <begin position="36"/>
        <end position="48"/>
    </location>
</feature>
<dbReference type="OrthoDB" id="10284701at2759"/>
<evidence type="ECO:0000259" key="9">
    <source>
        <dbReference type="PROSITE" id="PS51076"/>
    </source>
</evidence>
<name>E4XBL2_OIKDI</name>
<dbReference type="GO" id="GO:0030154">
    <property type="term" value="P:cell differentiation"/>
    <property type="evidence" value="ECO:0007669"/>
    <property type="project" value="TreeGrafter"/>
</dbReference>
<dbReference type="GO" id="GO:0046872">
    <property type="term" value="F:metal ion binding"/>
    <property type="evidence" value="ECO:0007669"/>
    <property type="project" value="UniProtKB-KW"/>
</dbReference>
<evidence type="ECO:0000256" key="2">
    <source>
        <dbReference type="ARBA" id="ARBA00005545"/>
    </source>
</evidence>
<dbReference type="PANTHER" id="PTHR13703">
    <property type="entry name" value="SMAD"/>
    <property type="match status" value="1"/>
</dbReference>
<evidence type="ECO:0000313" key="10">
    <source>
        <dbReference type="EMBL" id="CBY08987.1"/>
    </source>
</evidence>
<evidence type="ECO:0000313" key="13">
    <source>
        <dbReference type="Proteomes" id="UP000001307"/>
    </source>
</evidence>
<dbReference type="InterPro" id="IPR001132">
    <property type="entry name" value="SMAD_dom_Dwarfin-type"/>
</dbReference>
<dbReference type="Pfam" id="PF03165">
    <property type="entry name" value="MH1"/>
    <property type="match status" value="1"/>
</dbReference>
<dbReference type="GO" id="GO:0070411">
    <property type="term" value="F:I-SMAD binding"/>
    <property type="evidence" value="ECO:0007669"/>
    <property type="project" value="TreeGrafter"/>
</dbReference>
<proteinExistence type="inferred from homology"/>
<keyword evidence="6" id="KW-0804">Transcription</keyword>
<dbReference type="SUPFAM" id="SSF49879">
    <property type="entry name" value="SMAD/FHA domain"/>
    <property type="match status" value="1"/>
</dbReference>
<dbReference type="Proteomes" id="UP000001307">
    <property type="component" value="Unassembled WGS sequence"/>
</dbReference>